<reference evidence="3 4" key="1">
    <citation type="submission" date="2019-03" db="EMBL/GenBank/DDBJ databases">
        <title>Single cell metagenomics reveals metabolic interactions within the superorganism composed of flagellate Streblomastix strix and complex community of Bacteroidetes bacteria on its surface.</title>
        <authorList>
            <person name="Treitli S.C."/>
            <person name="Kolisko M."/>
            <person name="Husnik F."/>
            <person name="Keeling P."/>
            <person name="Hampl V."/>
        </authorList>
    </citation>
    <scope>NUCLEOTIDE SEQUENCE [LARGE SCALE GENOMIC DNA]</scope>
    <source>
        <strain evidence="3">ST1C</strain>
    </source>
</reference>
<feature type="compositionally biased region" description="Low complexity" evidence="1">
    <location>
        <begin position="1549"/>
        <end position="1559"/>
    </location>
</feature>
<organism evidence="3 4">
    <name type="scientific">Streblomastix strix</name>
    <dbReference type="NCBI Taxonomy" id="222440"/>
    <lineage>
        <taxon>Eukaryota</taxon>
        <taxon>Metamonada</taxon>
        <taxon>Preaxostyla</taxon>
        <taxon>Oxymonadida</taxon>
        <taxon>Streblomastigidae</taxon>
        <taxon>Streblomastix</taxon>
    </lineage>
</organism>
<feature type="compositionally biased region" description="Polar residues" evidence="1">
    <location>
        <begin position="1534"/>
        <end position="1548"/>
    </location>
</feature>
<keyword evidence="2" id="KW-0812">Transmembrane</keyword>
<dbReference type="Proteomes" id="UP000324800">
    <property type="component" value="Unassembled WGS sequence"/>
</dbReference>
<accession>A0A5J4WYJ5</accession>
<feature type="region of interest" description="Disordered" evidence="1">
    <location>
        <begin position="1215"/>
        <end position="1347"/>
    </location>
</feature>
<evidence type="ECO:0000256" key="2">
    <source>
        <dbReference type="SAM" id="Phobius"/>
    </source>
</evidence>
<feature type="compositionally biased region" description="Low complexity" evidence="1">
    <location>
        <begin position="1511"/>
        <end position="1524"/>
    </location>
</feature>
<feature type="compositionally biased region" description="Low complexity" evidence="1">
    <location>
        <begin position="1456"/>
        <end position="1486"/>
    </location>
</feature>
<dbReference type="SUPFAM" id="SSF51126">
    <property type="entry name" value="Pectin lyase-like"/>
    <property type="match status" value="1"/>
</dbReference>
<feature type="compositionally biased region" description="Polar residues" evidence="1">
    <location>
        <begin position="1215"/>
        <end position="1247"/>
    </location>
</feature>
<evidence type="ECO:0000256" key="1">
    <source>
        <dbReference type="SAM" id="MobiDB-lite"/>
    </source>
</evidence>
<feature type="compositionally biased region" description="Low complexity" evidence="1">
    <location>
        <begin position="1429"/>
        <end position="1446"/>
    </location>
</feature>
<proteinExistence type="predicted"/>
<evidence type="ECO:0000313" key="4">
    <source>
        <dbReference type="Proteomes" id="UP000324800"/>
    </source>
</evidence>
<dbReference type="InterPro" id="IPR011050">
    <property type="entry name" value="Pectin_lyase_fold/virulence"/>
</dbReference>
<dbReference type="EMBL" id="SNRW01000758">
    <property type="protein sequence ID" value="KAA6399415.1"/>
    <property type="molecule type" value="Genomic_DNA"/>
</dbReference>
<keyword evidence="2" id="KW-1133">Transmembrane helix</keyword>
<feature type="compositionally biased region" description="Polar residues" evidence="1">
    <location>
        <begin position="1326"/>
        <end position="1343"/>
    </location>
</feature>
<feature type="compositionally biased region" description="Polar residues" evidence="1">
    <location>
        <begin position="1587"/>
        <end position="1607"/>
    </location>
</feature>
<evidence type="ECO:0000313" key="3">
    <source>
        <dbReference type="EMBL" id="KAA6399415.1"/>
    </source>
</evidence>
<name>A0A5J4WYJ5_9EUKA</name>
<dbReference type="OrthoDB" id="10692339at2759"/>
<keyword evidence="2" id="KW-0472">Membrane</keyword>
<gene>
    <name evidence="3" type="ORF">EZS28_005055</name>
</gene>
<feature type="region of interest" description="Disordered" evidence="1">
    <location>
        <begin position="1378"/>
        <end position="1642"/>
    </location>
</feature>
<feature type="compositionally biased region" description="Polar residues" evidence="1">
    <location>
        <begin position="1561"/>
        <end position="1580"/>
    </location>
</feature>
<feature type="non-terminal residue" evidence="3">
    <location>
        <position position="1"/>
    </location>
</feature>
<protein>
    <submittedName>
        <fullName evidence="3">Uncharacterized protein</fullName>
    </submittedName>
</protein>
<feature type="compositionally biased region" description="Polar residues" evidence="1">
    <location>
        <begin position="1285"/>
        <end position="1319"/>
    </location>
</feature>
<comment type="caution">
    <text evidence="3">The sequence shown here is derived from an EMBL/GenBank/DDBJ whole genome shotgun (WGS) entry which is preliminary data.</text>
</comment>
<sequence>VSPCKTIAHSYEHATTGSDRRLHIYILNSISNETTPFNISSPSEIVSDYTDTARPNISFARTSSTQLPFISSSVNLDIKNLIFRISDTFYFRNLISHVAGTLTLSYVDIIGTSSNVGVLSAAAISASSGSVKFDNVIMQYLKVNTRQSKGAGVYVNVVGTAGFTIINSQFRNINNVEEESRGAAIYVRTVQSTNVLGDFLFNNIQFDNNLGITTTQDAKDYEGANVFLESANLPKENLKEKFKGDGIPYAEPNIPFVGIDFRNRLVALSRFIFPNTSISEAVVNETNGNNDVYCFDDFAPCKTVDYAFKVTSTSDETYRRVLIDTLAYLNFEIDIRNESEKTVQFIGYKEYPDSRGKYATIVVNASSTQDSLIDIQNSSLEILNLTFEIGHGIKLYNLIHHSGRDGEHQHVKIEYTAFTGIVDQKGSFSQINTSVVSITGDSVIVLNNVNFTNFEVAIGDNMQYGEYTGGALHVDMNDPDSTLSLTSCIFTSIILKSGYGAGIGISTNYVSAIPFDTALIQILIQSCQFSWCQAHVGLGGAIAVLNYGRLPKVESCRFSRNTGILTLPNGTVLRANDMYFDNKLYDEDVNKVFSSSSSDSDPPRVLVKGSDVDWDGGSGGGILPDDSRELYVDGDSTTSGGDTELGTKGSPYKTVGAAVQSSGVPSTANLIIYVNSTNSPYQERNIQTNGRRVTIKDNDQSSSSRNAAKPEIDAYEGSGANSLFAVTNGGELRVINIKFRGYGQSTTQPLLVQTGTSSVYFNDTEFYPKPDTQYYQSYIQSQSGSLFLTNVIFQDIYTQYCPIIYLGRGMSELRITSSTFKNITRNGGGITTGRTRAGTAIEAEFLQMIGSISNTQFTGVQTTSYQNTDSLFEPNQASNADISELCGWGSGFGVMVSLSGTGAISITNTSITQSGRSGALAINGPNVNIDGSSRIYNNDPTLPGFQSIRRNIVCGGGSLLDVPSTIFTSDDGLSATDSQWVYAGVYPEDGQCNLVGAATSIKPNPTFKPNVSSASSTLNSAKTLLHIDFDGELIIPCGVVVELYGPDDDRTRLEIGTDSFTSNTQQQLSADVAYNLLPRGITEFYARLRYGDNQKTQGFKIFEVDSTEGPLISGDSPVNLTVIIVIVILAVVLLLVIVIVVVFVAVQRSRRKDDEEEEEQEDAIKGLLSYNEDRQYKRMTAINEDEQVYDRRGKDSYQSDDELGTKQNRRRAQYLQTEHSVNDRSVSGTSQTDNTQSKSKTKNSIQPQRRAYRSKAPTEASTEKDQSIILPKQRLHRQLHGDRYLSNSGSGSRATSQTKTKDNSSITKTRTTQKTGSSESQRRKTQSPNSSIKKKPQQNTIQLKPSPDVAYLLARRGRASLTDDDDEIVLTINNKKDRSMTDNLNTSTGRSEKTISQRRSMRTSVGKSGITSTRQGSVSSAQSSRKPPSRTSSASGSRSTTRPGSRRGTGTGTGTGQSYRSGSRSSISSSSYSRTRSQTGTQSKSGATQPKARRPASANKPTDDDSLKQRSVSSKTQTSKSSVSAPSQRYPGSPTKSNQSKSSVQRDQSGTSLSGSRRGSQARQGSQSPSGTNSRTSSASRPGPASRTGSKASSASRSRTQTGSGSVPYQRRQRGAPSSSYTGSSINSSEDGSKHSSLSGSK</sequence>
<feature type="compositionally biased region" description="Polar residues" evidence="1">
    <location>
        <begin position="1402"/>
        <end position="1426"/>
    </location>
</feature>
<feature type="transmembrane region" description="Helical" evidence="2">
    <location>
        <begin position="1120"/>
        <end position="1146"/>
    </location>
</feature>
<feature type="compositionally biased region" description="Low complexity" evidence="1">
    <location>
        <begin position="1618"/>
        <end position="1629"/>
    </location>
</feature>